<dbReference type="Pfam" id="PF00814">
    <property type="entry name" value="TsaD"/>
    <property type="match status" value="1"/>
</dbReference>
<comment type="caution">
    <text evidence="8">The sequence shown here is derived from an EMBL/GenBank/DDBJ whole genome shotgun (WGS) entry which is preliminary data.</text>
</comment>
<evidence type="ECO:0000259" key="7">
    <source>
        <dbReference type="Pfam" id="PF00814"/>
    </source>
</evidence>
<keyword evidence="4" id="KW-0479">Metal-binding</keyword>
<dbReference type="GO" id="GO:0005737">
    <property type="term" value="C:cytoplasm"/>
    <property type="evidence" value="ECO:0007669"/>
    <property type="project" value="TreeGrafter"/>
</dbReference>
<name>A0A9K3GJ09_9EUKA</name>
<dbReference type="GO" id="GO:0046872">
    <property type="term" value="F:metal ion binding"/>
    <property type="evidence" value="ECO:0007669"/>
    <property type="project" value="UniProtKB-KW"/>
</dbReference>
<evidence type="ECO:0000256" key="5">
    <source>
        <dbReference type="ARBA" id="ARBA00023315"/>
    </source>
</evidence>
<dbReference type="InterPro" id="IPR017861">
    <property type="entry name" value="KAE1/TsaD"/>
</dbReference>
<dbReference type="PRINTS" id="PR00789">
    <property type="entry name" value="OSIALOPTASE"/>
</dbReference>
<evidence type="ECO:0000256" key="1">
    <source>
        <dbReference type="ARBA" id="ARBA00012156"/>
    </source>
</evidence>
<keyword evidence="9" id="KW-1185">Reference proteome</keyword>
<evidence type="ECO:0000313" key="8">
    <source>
        <dbReference type="EMBL" id="GIQ84135.1"/>
    </source>
</evidence>
<keyword evidence="5" id="KW-0012">Acyltransferase</keyword>
<organism evidence="8 9">
    <name type="scientific">Kipferlia bialata</name>
    <dbReference type="NCBI Taxonomy" id="797122"/>
    <lineage>
        <taxon>Eukaryota</taxon>
        <taxon>Metamonada</taxon>
        <taxon>Carpediemonas-like organisms</taxon>
        <taxon>Kipferlia</taxon>
    </lineage>
</organism>
<evidence type="ECO:0000313" key="9">
    <source>
        <dbReference type="Proteomes" id="UP000265618"/>
    </source>
</evidence>
<evidence type="ECO:0000256" key="4">
    <source>
        <dbReference type="ARBA" id="ARBA00022723"/>
    </source>
</evidence>
<dbReference type="PANTHER" id="PTHR11735:SF14">
    <property type="entry name" value="TRNA N6-ADENOSINE THREONYLCARBAMOYLTRANSFERASE"/>
    <property type="match status" value="1"/>
</dbReference>
<reference evidence="8 9" key="1">
    <citation type="journal article" date="2018" name="PLoS ONE">
        <title>The draft genome of Kipferlia bialata reveals reductive genome evolution in fornicate parasites.</title>
        <authorList>
            <person name="Tanifuji G."/>
            <person name="Takabayashi S."/>
            <person name="Kume K."/>
            <person name="Takagi M."/>
            <person name="Nakayama T."/>
            <person name="Kamikawa R."/>
            <person name="Inagaki Y."/>
            <person name="Hashimoto T."/>
        </authorList>
    </citation>
    <scope>NUCLEOTIDE SEQUENCE [LARGE SCALE GENOMIC DNA]</scope>
    <source>
        <strain evidence="8">NY0173</strain>
    </source>
</reference>
<evidence type="ECO:0000256" key="6">
    <source>
        <dbReference type="ARBA" id="ARBA00048117"/>
    </source>
</evidence>
<keyword evidence="2" id="KW-0808">Transferase</keyword>
<dbReference type="EC" id="2.3.1.234" evidence="1"/>
<keyword evidence="3" id="KW-0819">tRNA processing</keyword>
<dbReference type="PANTHER" id="PTHR11735">
    <property type="entry name" value="TRNA N6-ADENOSINE THREONYLCARBAMOYLTRANSFERASE"/>
    <property type="match status" value="1"/>
</dbReference>
<dbReference type="SUPFAM" id="SSF53067">
    <property type="entry name" value="Actin-like ATPase domain"/>
    <property type="match status" value="1"/>
</dbReference>
<accession>A0A9K3GJ09</accession>
<proteinExistence type="predicted"/>
<dbReference type="GO" id="GO:0061711">
    <property type="term" value="F:tRNA N(6)-L-threonylcarbamoyladenine synthase activity"/>
    <property type="evidence" value="ECO:0007669"/>
    <property type="project" value="UniProtKB-EC"/>
</dbReference>
<dbReference type="InterPro" id="IPR043129">
    <property type="entry name" value="ATPase_NBD"/>
</dbReference>
<dbReference type="GO" id="GO:0000408">
    <property type="term" value="C:EKC/KEOPS complex"/>
    <property type="evidence" value="ECO:0007669"/>
    <property type="project" value="TreeGrafter"/>
</dbReference>
<feature type="domain" description="Gcp-like" evidence="7">
    <location>
        <begin position="24"/>
        <end position="87"/>
    </location>
</feature>
<protein>
    <recommendedName>
        <fullName evidence="1">N(6)-L-threonylcarbamoyladenine synthase</fullName>
        <ecNumber evidence="1">2.3.1.234</ecNumber>
    </recommendedName>
</protein>
<sequence length="91" mass="9652">MIALGIEGSANKLGIGIVTETGEVLANVRDTYVAPMGEGFMPRETAEHHRQLVIPLVKKALAEAKLTPADITIVCYTRGPGIGAPLQLPLF</sequence>
<dbReference type="EMBL" id="BDIP01001318">
    <property type="protein sequence ID" value="GIQ84135.1"/>
    <property type="molecule type" value="Genomic_DNA"/>
</dbReference>
<dbReference type="InterPro" id="IPR000905">
    <property type="entry name" value="Gcp-like_dom"/>
</dbReference>
<dbReference type="OrthoDB" id="10254073at2759"/>
<comment type="catalytic activity">
    <reaction evidence="6">
        <text>L-threonylcarbamoyladenylate + adenosine(37) in tRNA = N(6)-L-threonylcarbamoyladenosine(37) in tRNA + AMP + H(+)</text>
        <dbReference type="Rhea" id="RHEA:37059"/>
        <dbReference type="Rhea" id="RHEA-COMP:10162"/>
        <dbReference type="Rhea" id="RHEA-COMP:10163"/>
        <dbReference type="ChEBI" id="CHEBI:15378"/>
        <dbReference type="ChEBI" id="CHEBI:73682"/>
        <dbReference type="ChEBI" id="CHEBI:74411"/>
        <dbReference type="ChEBI" id="CHEBI:74418"/>
        <dbReference type="ChEBI" id="CHEBI:456215"/>
        <dbReference type="EC" id="2.3.1.234"/>
    </reaction>
</comment>
<evidence type="ECO:0000256" key="2">
    <source>
        <dbReference type="ARBA" id="ARBA00022679"/>
    </source>
</evidence>
<dbReference type="GO" id="GO:0008033">
    <property type="term" value="P:tRNA processing"/>
    <property type="evidence" value="ECO:0007669"/>
    <property type="project" value="UniProtKB-KW"/>
</dbReference>
<dbReference type="AlphaFoldDB" id="A0A9K3GJ09"/>
<gene>
    <name evidence="8" type="ORF">KIPB_005577</name>
</gene>
<dbReference type="Proteomes" id="UP000265618">
    <property type="component" value="Unassembled WGS sequence"/>
</dbReference>
<dbReference type="Gene3D" id="3.30.420.40">
    <property type="match status" value="1"/>
</dbReference>
<evidence type="ECO:0000256" key="3">
    <source>
        <dbReference type="ARBA" id="ARBA00022694"/>
    </source>
</evidence>